<dbReference type="PANTHER" id="PTHR15109">
    <property type="entry name" value="AGAP004327-PA"/>
    <property type="match status" value="1"/>
</dbReference>
<feature type="compositionally biased region" description="Polar residues" evidence="1">
    <location>
        <begin position="1322"/>
        <end position="1343"/>
    </location>
</feature>
<feature type="region of interest" description="Disordered" evidence="1">
    <location>
        <begin position="1087"/>
        <end position="1380"/>
    </location>
</feature>
<feature type="compositionally biased region" description="Polar residues" evidence="1">
    <location>
        <begin position="1135"/>
        <end position="1152"/>
    </location>
</feature>
<dbReference type="OrthoDB" id="10044608at2759"/>
<feature type="compositionally biased region" description="Acidic residues" evidence="1">
    <location>
        <begin position="487"/>
        <end position="500"/>
    </location>
</feature>
<feature type="region of interest" description="Disordered" evidence="1">
    <location>
        <begin position="656"/>
        <end position="698"/>
    </location>
</feature>
<feature type="compositionally biased region" description="Low complexity" evidence="1">
    <location>
        <begin position="947"/>
        <end position="960"/>
    </location>
</feature>
<name>A0A7J7JSC2_BUGNE</name>
<organism evidence="2 3">
    <name type="scientific">Bugula neritina</name>
    <name type="common">Brown bryozoan</name>
    <name type="synonym">Sertularia neritina</name>
    <dbReference type="NCBI Taxonomy" id="10212"/>
    <lineage>
        <taxon>Eukaryota</taxon>
        <taxon>Metazoa</taxon>
        <taxon>Spiralia</taxon>
        <taxon>Lophotrochozoa</taxon>
        <taxon>Bryozoa</taxon>
        <taxon>Gymnolaemata</taxon>
        <taxon>Cheilostomatida</taxon>
        <taxon>Flustrina</taxon>
        <taxon>Buguloidea</taxon>
        <taxon>Bugulidae</taxon>
        <taxon>Bugula</taxon>
    </lineage>
</organism>
<feature type="compositionally biased region" description="Polar residues" evidence="1">
    <location>
        <begin position="1226"/>
        <end position="1285"/>
    </location>
</feature>
<evidence type="ECO:0000313" key="3">
    <source>
        <dbReference type="Proteomes" id="UP000593567"/>
    </source>
</evidence>
<feature type="compositionally biased region" description="Basic residues" evidence="1">
    <location>
        <begin position="1091"/>
        <end position="1108"/>
    </location>
</feature>
<dbReference type="PANTHER" id="PTHR15109:SF4">
    <property type="entry name" value="FAM193 C-TERMINAL DOMAIN-CONTAINING PROTEIN"/>
    <property type="match status" value="1"/>
</dbReference>
<gene>
    <name evidence="2" type="ORF">EB796_013379</name>
</gene>
<reference evidence="2" key="1">
    <citation type="submission" date="2020-06" db="EMBL/GenBank/DDBJ databases">
        <title>Draft genome of Bugula neritina, a colonial animal packing powerful symbionts and potential medicines.</title>
        <authorList>
            <person name="Rayko M."/>
        </authorList>
    </citation>
    <scope>NUCLEOTIDE SEQUENCE [LARGE SCALE GENOMIC DNA]</scope>
    <source>
        <strain evidence="2">Kwan_BN1</strain>
    </source>
</reference>
<proteinExistence type="predicted"/>
<protein>
    <submittedName>
        <fullName evidence="2">FAM193A</fullName>
    </submittedName>
</protein>
<accession>A0A7J7JSC2</accession>
<dbReference type="EMBL" id="VXIV02001963">
    <property type="protein sequence ID" value="KAF6028328.1"/>
    <property type="molecule type" value="Genomic_DNA"/>
</dbReference>
<feature type="compositionally biased region" description="Polar residues" evidence="1">
    <location>
        <begin position="888"/>
        <end position="930"/>
    </location>
</feature>
<feature type="region of interest" description="Disordered" evidence="1">
    <location>
        <begin position="815"/>
        <end position="852"/>
    </location>
</feature>
<sequence>MVINVESTENQNDNSNEKGLLGNSYLPHSASPEPEALASNPYLNREKCLLCQRNRTVDDESDSEDEELKIGPHNYALSKMSLWVCSKCKTTLEEEEKKGESEPVFFNDEESAKLLSGVTLPSNGFGEVEQKLCECEACKDRRQIEQEQDDENSLLQLCWTDLLHAIRCVYRESNKCLMENGGTVDRDKCKQHVARLCSRDSHQLFQRLESHSIDYILELKVKEIHHLKRFVFTWELHDKHLFRNIVYADSVIENALPMLVTQLRLGASSKELKSEDCFPSLLSKYMKFEDDMSVVNAVWRDCQMRLDQYADEQAAIQAKQRMLREDWEFFSAQRKILKDQIMKNHEQLATRPLKPSDIESPIPSPPPLRTSLDSLATSMAPGSHKCIESQFSDAMRSLLEESASRQEPFTCPNCYKQRCPCHECSISHLITCGILAPELQDTLLPMGTDGNCSASTNPFSITPTSTGFDMSVKPPSFSSSYSSSDAGSDELGSDCDSPDSWEEKLRRDPKLNLFEHFLEEQERAKLKAEAAKAQLQDAAPNNLSDPSPCQCHECKRPAACLHNIPAASPDSNSATPATTVITTGHSSAFSANVPVSHIPKPAAFHLYPHIHGSRVGGLDPAHLGAARLSSAQSLIQPHLYNLHNQNPELVKQLEKLKQKRSNSAFNPPFSDSSPVSPPCLRDQIKTSRSCPSSDSSASTFPSLNGVNIGQSFPACTSFSNYSTTRVNQSDLLLAPPPPVFNPSAFSFDPMVTANVPLISNLASRASTLHPWQLMKQQVHPSCRQAYPHVADSDTPHEHTEECFKNLPGPFNHLKTGSQSTVKSEQADRIVPSASTTKTSTSASATHLSGTERMCVPPQPTLYPVTNCGTNSIQQQPVSTLINNAKVKTSCHHTTPQKTKTIATANNVNSNKPTNKSAHQTVLPVSQQSGETDGGGCLAHSEDEDGDSCSGQSSSTSTSNQKDSKYCDCCYCEFFGHGQPTPLPTSKNYAEIRERLRSRLKKKNQKLTPCSKGHDLVPISTLEAVTAAATPSLKSAAILAASHSLPVNTNKSPASATTQPAEGTIGNRDLSELLKYITGEEINTWDSQKLDKKQRRKLKKAERKARRMQQVKQLPRVDSKSAANSDSDADSDSEKITAQTQNMSSRHQTSAKTENAADRHNSQQRQSKKQSNAKKDNQKRVTSSSPDNERAKSAQASLPKTQPNDVLKSSKSISNISSHSEPARRNTLPNNAKSSQARTSNSGCNQNLTQNDQSTGGAGYNTLQDSHLSRSNNNRYPANTKKQLNISDKRKRLIENVSPTPATSIDDRKLNHAINKTPAKRAPNSQRLQPEGQESTPSQQSSHNHNGDIYNVTCGRGQRNHSIPSHQEQRMGRKKSGKKEKFEDDIFLPMDDEEVEEHDQFAKELNDFKRFVLSEPAPEAPKISVNLNMKDVQVVKRKGLTC</sequence>
<dbReference type="InterPro" id="IPR029717">
    <property type="entry name" value="FAM193"/>
</dbReference>
<feature type="compositionally biased region" description="Polar residues" evidence="1">
    <location>
        <begin position="1"/>
        <end position="14"/>
    </location>
</feature>
<comment type="caution">
    <text evidence="2">The sequence shown here is derived from an EMBL/GenBank/DDBJ whole genome shotgun (WGS) entry which is preliminary data.</text>
</comment>
<feature type="compositionally biased region" description="Low complexity" evidence="1">
    <location>
        <begin position="687"/>
        <end position="698"/>
    </location>
</feature>
<feature type="compositionally biased region" description="Polar residues" evidence="1">
    <location>
        <begin position="1193"/>
        <end position="1203"/>
    </location>
</feature>
<feature type="compositionally biased region" description="Low complexity" evidence="1">
    <location>
        <begin position="832"/>
        <end position="845"/>
    </location>
</feature>
<feature type="region of interest" description="Disordered" evidence="1">
    <location>
        <begin position="478"/>
        <end position="502"/>
    </location>
</feature>
<dbReference type="Proteomes" id="UP000593567">
    <property type="component" value="Unassembled WGS sequence"/>
</dbReference>
<feature type="region of interest" description="Disordered" evidence="1">
    <location>
        <begin position="888"/>
        <end position="963"/>
    </location>
</feature>
<keyword evidence="3" id="KW-1185">Reference proteome</keyword>
<feature type="compositionally biased region" description="Low complexity" evidence="1">
    <location>
        <begin position="1208"/>
        <end position="1219"/>
    </location>
</feature>
<feature type="region of interest" description="Disordered" evidence="1">
    <location>
        <begin position="1045"/>
        <end position="1065"/>
    </location>
</feature>
<evidence type="ECO:0000313" key="2">
    <source>
        <dbReference type="EMBL" id="KAF6028328.1"/>
    </source>
</evidence>
<feature type="region of interest" description="Disordered" evidence="1">
    <location>
        <begin position="1"/>
        <end position="38"/>
    </location>
</feature>
<feature type="compositionally biased region" description="Polar residues" evidence="1">
    <location>
        <begin position="1045"/>
        <end position="1060"/>
    </location>
</feature>
<evidence type="ECO:0000256" key="1">
    <source>
        <dbReference type="SAM" id="MobiDB-lite"/>
    </source>
</evidence>